<dbReference type="Gene3D" id="3.30.450.20">
    <property type="entry name" value="PAS domain"/>
    <property type="match status" value="1"/>
</dbReference>
<evidence type="ECO:0000256" key="3">
    <source>
        <dbReference type="ARBA" id="ARBA00022777"/>
    </source>
</evidence>
<feature type="binding site" evidence="5">
    <location>
        <position position="489"/>
    </location>
    <ligand>
        <name>ATP</name>
        <dbReference type="ChEBI" id="CHEBI:30616"/>
    </ligand>
</feature>
<dbReference type="CDD" id="cd14014">
    <property type="entry name" value="STKc_PknB_like"/>
    <property type="match status" value="1"/>
</dbReference>
<comment type="caution">
    <text evidence="8">The sequence shown here is derived from an EMBL/GenBank/DDBJ whole genome shotgun (WGS) entry which is preliminary data.</text>
</comment>
<evidence type="ECO:0000256" key="4">
    <source>
        <dbReference type="ARBA" id="ARBA00022840"/>
    </source>
</evidence>
<dbReference type="GO" id="GO:0004674">
    <property type="term" value="F:protein serine/threonine kinase activity"/>
    <property type="evidence" value="ECO:0007669"/>
    <property type="project" value="UniProtKB-KW"/>
</dbReference>
<evidence type="ECO:0000313" key="9">
    <source>
        <dbReference type="Proteomes" id="UP000585050"/>
    </source>
</evidence>
<dbReference type="InterPro" id="IPR017441">
    <property type="entry name" value="Protein_kinase_ATP_BS"/>
</dbReference>
<dbReference type="SMART" id="SM00220">
    <property type="entry name" value="S_TKc"/>
    <property type="match status" value="1"/>
</dbReference>
<dbReference type="InterPro" id="IPR000719">
    <property type="entry name" value="Prot_kinase_dom"/>
</dbReference>
<dbReference type="InterPro" id="IPR008271">
    <property type="entry name" value="Ser/Thr_kinase_AS"/>
</dbReference>
<keyword evidence="6" id="KW-0812">Transmembrane</keyword>
<keyword evidence="1" id="KW-0808">Transferase</keyword>
<dbReference type="EMBL" id="JABAIL010000001">
    <property type="protein sequence ID" value="NLR89754.1"/>
    <property type="molecule type" value="Genomic_DNA"/>
</dbReference>
<evidence type="ECO:0000313" key="8">
    <source>
        <dbReference type="EMBL" id="NLR89754.1"/>
    </source>
</evidence>
<dbReference type="InterPro" id="IPR011009">
    <property type="entry name" value="Kinase-like_dom_sf"/>
</dbReference>
<dbReference type="RefSeq" id="WP_168880440.1">
    <property type="nucleotide sequence ID" value="NZ_JABAIL010000001.1"/>
</dbReference>
<feature type="domain" description="Protein kinase" evidence="7">
    <location>
        <begin position="460"/>
        <end position="732"/>
    </location>
</feature>
<keyword evidence="6" id="KW-1133">Transmembrane helix</keyword>
<gene>
    <name evidence="8" type="ORF">HGP29_00985</name>
</gene>
<organism evidence="8 9">
    <name type="scientific">Flammeovirga agarivorans</name>
    <dbReference type="NCBI Taxonomy" id="2726742"/>
    <lineage>
        <taxon>Bacteria</taxon>
        <taxon>Pseudomonadati</taxon>
        <taxon>Bacteroidota</taxon>
        <taxon>Cytophagia</taxon>
        <taxon>Cytophagales</taxon>
        <taxon>Flammeovirgaceae</taxon>
        <taxon>Flammeovirga</taxon>
    </lineage>
</organism>
<sequence length="747" mass="85229">MSDDLHVKASELFGQVMELPYEDAISVINKSTENDEALREYTLNLYTSFAKEKENFGQSDNNSNTQEHITNSSFLQKKLTQSSVNEIDKKSFFRKRKNWLTVALVLLLVIAGFFYGTIVRNKLINSELREHQAFLNSQSSIVEHWMVSEKMKIKDLAKLSIVQSLCRELLEQYNKKGKAYLTSNSPQLEEFTQELKKLSKSEQVLGMSIIHANTPITFISTGLIGEKTKVSILNGQMLGDGGYKKYLEVIKGKTVFVPPLTLSEQVDVLTNPIDNYFSECHFATPVYSEGNIIGVLSMSLSSEATFSRLFENALTLDETNVYAFNKNGQILSSTLKYDGDDTYLADPLKVKLKYNNEPTSLFSDIQEKLTHDPVALKGHLLKSYYDYNGNDVVGSWVWFPSEEFGLIYEQNQSVFYQSVHLFDLTYLLSVLVVLIFGGIIIKTDFQLNLLNKKLQKLGQYHLLEKIGEGGFGEVFKGEHQLLKQPVAIKLLKKSFNDTDALDRFRKEVMVTASLHHPNTIRVFDYGHNHQNQFYYVMEYLHGISLEELLIHNKKIEIGRGLHILLQVGYSLMEAHQKGLLHRDIKPANIMVCNQGGAFDTVKLLDFGLVKEVNTIEHTKLNRIGGTPMFMAPERLHDPFNADVRQDIYALGAVGLYMFSGKYIVELISQKMLQGVDSIDTLLNEEVFDRKDLPTPLIQLFFQCVSFNVDERPSRVLQFIQILREIAKDYPWTVDDAQQSWKAYDVYG</sequence>
<keyword evidence="6" id="KW-0472">Membrane</keyword>
<dbReference type="SUPFAM" id="SSF56112">
    <property type="entry name" value="Protein kinase-like (PK-like)"/>
    <property type="match status" value="1"/>
</dbReference>
<proteinExistence type="predicted"/>
<evidence type="ECO:0000256" key="6">
    <source>
        <dbReference type="SAM" id="Phobius"/>
    </source>
</evidence>
<protein>
    <submittedName>
        <fullName evidence="8">Serine/threonine protein kinase</fullName>
    </submittedName>
</protein>
<dbReference type="Pfam" id="PF00069">
    <property type="entry name" value="Pkinase"/>
    <property type="match status" value="1"/>
</dbReference>
<reference evidence="8 9" key="1">
    <citation type="submission" date="2020-04" db="EMBL/GenBank/DDBJ databases">
        <title>Flammeovirga sp. SR4, a novel species isolated from seawater.</title>
        <authorList>
            <person name="Wang X."/>
        </authorList>
    </citation>
    <scope>NUCLEOTIDE SEQUENCE [LARGE SCALE GENOMIC DNA]</scope>
    <source>
        <strain evidence="8 9">SR4</strain>
    </source>
</reference>
<dbReference type="Proteomes" id="UP000585050">
    <property type="component" value="Unassembled WGS sequence"/>
</dbReference>
<keyword evidence="9" id="KW-1185">Reference proteome</keyword>
<dbReference type="PANTHER" id="PTHR43289">
    <property type="entry name" value="MITOGEN-ACTIVATED PROTEIN KINASE KINASE KINASE 20-RELATED"/>
    <property type="match status" value="1"/>
</dbReference>
<evidence type="ECO:0000256" key="2">
    <source>
        <dbReference type="ARBA" id="ARBA00022741"/>
    </source>
</evidence>
<name>A0A7X8SGC1_9BACT</name>
<dbReference type="PANTHER" id="PTHR43289:SF6">
    <property type="entry name" value="SERINE_THREONINE-PROTEIN KINASE NEKL-3"/>
    <property type="match status" value="1"/>
</dbReference>
<dbReference type="Gene3D" id="1.10.510.10">
    <property type="entry name" value="Transferase(Phosphotransferase) domain 1"/>
    <property type="match status" value="1"/>
</dbReference>
<dbReference type="AlphaFoldDB" id="A0A7X8SGC1"/>
<evidence type="ECO:0000256" key="5">
    <source>
        <dbReference type="PROSITE-ProRule" id="PRU10141"/>
    </source>
</evidence>
<keyword evidence="4 5" id="KW-0067">ATP-binding</keyword>
<dbReference type="PROSITE" id="PS00108">
    <property type="entry name" value="PROTEIN_KINASE_ST"/>
    <property type="match status" value="1"/>
</dbReference>
<dbReference type="PROSITE" id="PS50011">
    <property type="entry name" value="PROTEIN_KINASE_DOM"/>
    <property type="match status" value="1"/>
</dbReference>
<keyword evidence="2 5" id="KW-0547">Nucleotide-binding</keyword>
<dbReference type="GO" id="GO:0005524">
    <property type="term" value="F:ATP binding"/>
    <property type="evidence" value="ECO:0007669"/>
    <property type="project" value="UniProtKB-UniRule"/>
</dbReference>
<dbReference type="PROSITE" id="PS00107">
    <property type="entry name" value="PROTEIN_KINASE_ATP"/>
    <property type="match status" value="1"/>
</dbReference>
<evidence type="ECO:0000259" key="7">
    <source>
        <dbReference type="PROSITE" id="PS50011"/>
    </source>
</evidence>
<keyword evidence="3 8" id="KW-0418">Kinase</keyword>
<feature type="transmembrane region" description="Helical" evidence="6">
    <location>
        <begin position="99"/>
        <end position="118"/>
    </location>
</feature>
<keyword evidence="8" id="KW-0723">Serine/threonine-protein kinase</keyword>
<evidence type="ECO:0000256" key="1">
    <source>
        <dbReference type="ARBA" id="ARBA00022679"/>
    </source>
</evidence>
<accession>A0A7X8SGC1</accession>